<protein>
    <submittedName>
        <fullName evidence="1">Uncharacterized protein</fullName>
    </submittedName>
</protein>
<gene>
    <name evidence="1" type="ORF">HU752_027550</name>
</gene>
<dbReference type="Proteomes" id="UP000634530">
    <property type="component" value="Chromosome"/>
</dbReference>
<evidence type="ECO:0000313" key="1">
    <source>
        <dbReference type="EMBL" id="QXI31635.1"/>
    </source>
</evidence>
<dbReference type="EMBL" id="CP077093">
    <property type="protein sequence ID" value="QXI31635.1"/>
    <property type="molecule type" value="Genomic_DNA"/>
</dbReference>
<reference evidence="1 2" key="2">
    <citation type="journal article" date="2021" name="Microorganisms">
        <title>The Ever-Expanding Pseudomonas Genus: Description of 43 New Species and Partition of the Pseudomonas putida Group.</title>
        <authorList>
            <person name="Girard L."/>
            <person name="Lood C."/>
            <person name="Hofte M."/>
            <person name="Vandamme P."/>
            <person name="Rokni-Zadeh H."/>
            <person name="van Noort V."/>
            <person name="Lavigne R."/>
            <person name="De Mot R."/>
        </authorList>
    </citation>
    <scope>NUCLEOTIDE SEQUENCE [LARGE SCALE GENOMIC DNA]</scope>
    <source>
        <strain evidence="1 2">RW8P3</strain>
    </source>
</reference>
<dbReference type="AlphaFoldDB" id="A0A9E6TVS6"/>
<proteinExistence type="predicted"/>
<evidence type="ECO:0000313" key="2">
    <source>
        <dbReference type="Proteomes" id="UP000634530"/>
    </source>
</evidence>
<name>A0A9E6TVS6_9PSED</name>
<dbReference type="KEGG" id="pvw:HU752_027550"/>
<keyword evidence="2" id="KW-1185">Reference proteome</keyword>
<reference evidence="1 2" key="1">
    <citation type="journal article" date="2020" name="Microorganisms">
        <title>Reliable Identification of Environmental Pseudomonas Isolates Using the rpoD Gene.</title>
        <authorList>
            <consortium name="The Broad Institute Genome Sequencing Platform"/>
            <person name="Girard L."/>
            <person name="Lood C."/>
            <person name="Rokni-Zadeh H."/>
            <person name="van Noort V."/>
            <person name="Lavigne R."/>
            <person name="De Mot R."/>
        </authorList>
    </citation>
    <scope>NUCLEOTIDE SEQUENCE [LARGE SCALE GENOMIC DNA]</scope>
    <source>
        <strain evidence="1 2">RW8P3</strain>
    </source>
</reference>
<organism evidence="1 2">
    <name type="scientific">Pseudomonas vanderleydeniana</name>
    <dbReference type="NCBI Taxonomy" id="2745495"/>
    <lineage>
        <taxon>Bacteria</taxon>
        <taxon>Pseudomonadati</taxon>
        <taxon>Pseudomonadota</taxon>
        <taxon>Gammaproteobacteria</taxon>
        <taxon>Pseudomonadales</taxon>
        <taxon>Pseudomonadaceae</taxon>
        <taxon>Pseudomonas</taxon>
    </lineage>
</organism>
<accession>A0A9E6TVS6</accession>
<sequence length="670" mass="74129">MLLCTSGPLDPANPGKKQAKACYQYFQAAQRAFEDLAQACDAPRRRAYEEQRDLCRMLKWQYRASRDQHDKTALDQAMAKSRATVANGGSMGNHTRLGIGLGATGTVSLVPSVELSTGLSTTQGRIIKDTTSVSAGVTAKLSARVASAGLGASLEKSTTRKYGNIDDYADARSRSKWTWWNGSKRDMLTQSRRLFASCNDYRRNIRLAAWSQPYLEKKLQENGIDSPGFERHQPKARPFQIERGERFTLTGNVQFDGLGVVTLGAAAKADVLRTTKQQALDIVGLYEWDSGLARRHLDKSHTYHITAQQLIGDFHQHVANGSERLSSAVLNNLGSRERRQLGQELEERSQELLNQYIYLKTRGAITDGTEPDQAIRQLLEEHPMLLRPERLKRHTTKTDTETRTLTVESKLKLAVGASAAAGVKIALSSVREDDPHLSGTYLDLTVSGRFNTLESLQNLISSGLSHAGANGFDPAPIAAMVASTVLYQAHGVSAQFSLKLKDGKPALLLSQQFLTQEDDVNQTIDTPTPLTLEIGLGGHLNTLHKEQLGSQSLDLVSAIALAKLGKRTPAGIEWWDGYVAKHAESFDKLLENIAYSHENTLIGREIAEIREHIKPGNRHVVDDLLKAARTARDEPGEQTLRQAREALKEMFFAYIADYYEAKVKSAWRVE</sequence>